<keyword evidence="11 13" id="KW-0249">Electron transport</keyword>
<comment type="function">
    <text evidence="2 13">Accessory subunit of the mitochondrial membrane respiratory chain NADH dehydrogenase (Complex I), that is believed not to be involved in catalysis. Complex I functions in the transfer of electrons from NADH to the respiratory chain. The immediate electron acceptor for the enzyme is believed to be ubiquinone.</text>
</comment>
<evidence type="ECO:0000256" key="8">
    <source>
        <dbReference type="ARBA" id="ARBA00022660"/>
    </source>
</evidence>
<evidence type="ECO:0000256" key="5">
    <source>
        <dbReference type="ARBA" id="ARBA00017279"/>
    </source>
</evidence>
<dbReference type="RefSeq" id="XP_026750370.2">
    <property type="nucleotide sequence ID" value="XM_026894569.3"/>
</dbReference>
<evidence type="ECO:0000256" key="11">
    <source>
        <dbReference type="ARBA" id="ARBA00022982"/>
    </source>
</evidence>
<dbReference type="SUPFAM" id="SSF52540">
    <property type="entry name" value="P-loop containing nucleoside triphosphate hydrolases"/>
    <property type="match status" value="1"/>
</dbReference>
<evidence type="ECO:0000256" key="6">
    <source>
        <dbReference type="ARBA" id="ARBA00022448"/>
    </source>
</evidence>
<keyword evidence="9 13" id="KW-0274">FAD</keyword>
<evidence type="ECO:0000256" key="9">
    <source>
        <dbReference type="ARBA" id="ARBA00022827"/>
    </source>
</evidence>
<keyword evidence="8 13" id="KW-0679">Respiratory chain</keyword>
<comment type="cofactor">
    <cofactor evidence="1 13">
        <name>FAD</name>
        <dbReference type="ChEBI" id="CHEBI:57692"/>
    </cofactor>
</comment>
<keyword evidence="12 13" id="KW-0496">Mitochondrion</keyword>
<sequence length="399" mass="46172">MATLIKTAFVKVISPSQGGKIAACTFVQNRNIAGKALRESLPPPPPKPAPFDYINKDYTWLRSLFDRTTHRFDENSKVLVVEGPVAAGKTQFAAALAEDLGMKHFPEANMDIHYIRSNGFDLRTLDNQIPEDARTFDHVNFNLAPSHRLAGNFQIMMYIARYSQYIDALAHLFNTGQGVVLERSPYSDFVFLEAMVSQKYISKGVKSVYYELRANTIEELMRPHLVIYLDLPVNKVVDNIKARRCDYEVNGKALTSEFLTEVERQYKNKYLRDISTHAELLVYDWTGGGEVEVVVEDIERLDFDKYTERDEPKMKDWRLPREVEWADKRMLYSNQKYHLMNLFAIPRLDVPELITSADDAYERYKAIYENPAFEYLEGYTKNDSGLLTKNKMPKYTEYL</sequence>
<keyword evidence="6 13" id="KW-0813">Transport</keyword>
<evidence type="ECO:0000256" key="12">
    <source>
        <dbReference type="ARBA" id="ARBA00023128"/>
    </source>
</evidence>
<dbReference type="FunCoup" id="A0A6J1WIJ0">
    <property type="interactions" value="938"/>
</dbReference>
<dbReference type="KEGG" id="gmw:113511014"/>
<keyword evidence="10" id="KW-0809">Transit peptide</keyword>
<protein>
    <recommendedName>
        <fullName evidence="5 13">NADH dehydrogenase [ubiquinone] 1 alpha subcomplex subunit 10, mitochondrial</fullName>
    </recommendedName>
</protein>
<comment type="similarity">
    <text evidence="4 13">Belongs to the complex I NDUFA10 subunit family.</text>
</comment>
<dbReference type="GO" id="GO:0006120">
    <property type="term" value="P:mitochondrial electron transport, NADH to ubiquinone"/>
    <property type="evidence" value="ECO:0007669"/>
    <property type="project" value="InterPro"/>
</dbReference>
<dbReference type="PANTHER" id="PTHR10513:SF15">
    <property type="entry name" value="NADH DEHYDROGENASE [UBIQUINONE] 1 ALPHA SUBCOMPLEX SUBUNIT 10, MITOCHONDRIAL"/>
    <property type="match status" value="1"/>
</dbReference>
<evidence type="ECO:0000256" key="4">
    <source>
        <dbReference type="ARBA" id="ARBA00008606"/>
    </source>
</evidence>
<dbReference type="PANTHER" id="PTHR10513">
    <property type="entry name" value="DEOXYNUCLEOSIDE KINASE"/>
    <property type="match status" value="1"/>
</dbReference>
<dbReference type="Gene3D" id="3.40.50.300">
    <property type="entry name" value="P-loop containing nucleotide triphosphate hydrolases"/>
    <property type="match status" value="1"/>
</dbReference>
<dbReference type="InterPro" id="IPR050566">
    <property type="entry name" value="Deoxyribonucleoside_kinase"/>
</dbReference>
<evidence type="ECO:0000259" key="14">
    <source>
        <dbReference type="Pfam" id="PF01712"/>
    </source>
</evidence>
<organism evidence="15 16">
    <name type="scientific">Galleria mellonella</name>
    <name type="common">Greater wax moth</name>
    <dbReference type="NCBI Taxonomy" id="7137"/>
    <lineage>
        <taxon>Eukaryota</taxon>
        <taxon>Metazoa</taxon>
        <taxon>Ecdysozoa</taxon>
        <taxon>Arthropoda</taxon>
        <taxon>Hexapoda</taxon>
        <taxon>Insecta</taxon>
        <taxon>Pterygota</taxon>
        <taxon>Neoptera</taxon>
        <taxon>Endopterygota</taxon>
        <taxon>Lepidoptera</taxon>
        <taxon>Glossata</taxon>
        <taxon>Ditrysia</taxon>
        <taxon>Pyraloidea</taxon>
        <taxon>Pyralidae</taxon>
        <taxon>Galleriinae</taxon>
        <taxon>Galleria</taxon>
    </lineage>
</organism>
<dbReference type="InParanoid" id="A0A6J1WIJ0"/>
<keyword evidence="15" id="KW-1185">Reference proteome</keyword>
<evidence type="ECO:0000256" key="7">
    <source>
        <dbReference type="ARBA" id="ARBA00022630"/>
    </source>
</evidence>
<dbReference type="Pfam" id="PF01712">
    <property type="entry name" value="dNK"/>
    <property type="match status" value="1"/>
</dbReference>
<evidence type="ECO:0000313" key="15">
    <source>
        <dbReference type="Proteomes" id="UP001652740"/>
    </source>
</evidence>
<evidence type="ECO:0000256" key="3">
    <source>
        <dbReference type="ARBA" id="ARBA00004305"/>
    </source>
</evidence>
<reference evidence="16" key="1">
    <citation type="submission" date="2025-08" db="UniProtKB">
        <authorList>
            <consortium name="RefSeq"/>
        </authorList>
    </citation>
    <scope>IDENTIFICATION</scope>
    <source>
        <tissue evidence="16">Whole larvae</tissue>
    </source>
</reference>
<evidence type="ECO:0000256" key="13">
    <source>
        <dbReference type="PIRNR" id="PIRNR000543"/>
    </source>
</evidence>
<dbReference type="GO" id="GO:0005759">
    <property type="term" value="C:mitochondrial matrix"/>
    <property type="evidence" value="ECO:0007669"/>
    <property type="project" value="UniProtKB-SubCell"/>
</dbReference>
<proteinExistence type="inferred from homology"/>
<dbReference type="Proteomes" id="UP001652740">
    <property type="component" value="Unplaced"/>
</dbReference>
<evidence type="ECO:0000256" key="1">
    <source>
        <dbReference type="ARBA" id="ARBA00001974"/>
    </source>
</evidence>
<name>A0A6J1WIJ0_GALME</name>
<dbReference type="GeneID" id="113511014"/>
<dbReference type="InterPro" id="IPR015828">
    <property type="entry name" value="NDUFA10"/>
</dbReference>
<accession>A0A6J1WIJ0</accession>
<comment type="subcellular location">
    <subcellularLocation>
        <location evidence="3 13">Mitochondrion matrix</location>
    </subcellularLocation>
</comment>
<evidence type="ECO:0000256" key="2">
    <source>
        <dbReference type="ARBA" id="ARBA00003195"/>
    </source>
</evidence>
<dbReference type="PIRSF" id="PIRSF000543">
    <property type="entry name" value="NADH_UQ_42KD"/>
    <property type="match status" value="1"/>
</dbReference>
<gene>
    <name evidence="16" type="primary">LOC113511014</name>
</gene>
<feature type="domain" description="Deoxynucleoside kinase" evidence="14">
    <location>
        <begin position="79"/>
        <end position="311"/>
    </location>
</feature>
<dbReference type="InterPro" id="IPR027417">
    <property type="entry name" value="P-loop_NTPase"/>
</dbReference>
<evidence type="ECO:0000256" key="10">
    <source>
        <dbReference type="ARBA" id="ARBA00022946"/>
    </source>
</evidence>
<keyword evidence="7 13" id="KW-0285">Flavoprotein</keyword>
<evidence type="ECO:0000313" key="16">
    <source>
        <dbReference type="RefSeq" id="XP_026750370.2"/>
    </source>
</evidence>
<dbReference type="InterPro" id="IPR031314">
    <property type="entry name" value="DNK_dom"/>
</dbReference>
<dbReference type="AlphaFoldDB" id="A0A6J1WIJ0"/>